<evidence type="ECO:0000313" key="1">
    <source>
        <dbReference type="Proteomes" id="UP000887579"/>
    </source>
</evidence>
<name>A0AC34G7F1_9BILA</name>
<dbReference type="WBParaSite" id="ES5_v2.g25529.t1">
    <property type="protein sequence ID" value="ES5_v2.g25529.t1"/>
    <property type="gene ID" value="ES5_v2.g25529"/>
</dbReference>
<proteinExistence type="predicted"/>
<accession>A0AC34G7F1</accession>
<reference evidence="2" key="1">
    <citation type="submission" date="2022-11" db="UniProtKB">
        <authorList>
            <consortium name="WormBaseParasite"/>
        </authorList>
    </citation>
    <scope>IDENTIFICATION</scope>
</reference>
<protein>
    <submittedName>
        <fullName evidence="2">Uncharacterized protein</fullName>
    </submittedName>
</protein>
<organism evidence="1 2">
    <name type="scientific">Panagrolaimus sp. ES5</name>
    <dbReference type="NCBI Taxonomy" id="591445"/>
    <lineage>
        <taxon>Eukaryota</taxon>
        <taxon>Metazoa</taxon>
        <taxon>Ecdysozoa</taxon>
        <taxon>Nematoda</taxon>
        <taxon>Chromadorea</taxon>
        <taxon>Rhabditida</taxon>
        <taxon>Tylenchina</taxon>
        <taxon>Panagrolaimomorpha</taxon>
        <taxon>Panagrolaimoidea</taxon>
        <taxon>Panagrolaimidae</taxon>
        <taxon>Panagrolaimus</taxon>
    </lineage>
</organism>
<sequence length="205" mass="23181">MATKDLLILGKSLSDSSCHQNYNINLNQNYKCSSFNPVLWKSTFSDNPRKVYVSSKLKDSTELTHNARNNETKLWNNGNDKNLKSLKYSTLNDFYEEKAQKQQIKKKLSINSSTLSLHILAYESLIEATTDSNDIEKTGLEGKSDKTNLNKKCSMSKQDLAGSSIASTNPFEFPRQQTDRKPDPEVAQFKASKKLLNPNLQQGNH</sequence>
<dbReference type="Proteomes" id="UP000887579">
    <property type="component" value="Unplaced"/>
</dbReference>
<evidence type="ECO:0000313" key="2">
    <source>
        <dbReference type="WBParaSite" id="ES5_v2.g25529.t1"/>
    </source>
</evidence>